<dbReference type="PRINTS" id="PR00793">
    <property type="entry name" value="PROAMNOPTASE"/>
</dbReference>
<keyword evidence="4 8" id="KW-0031">Aminopeptidase</keyword>
<evidence type="ECO:0000256" key="4">
    <source>
        <dbReference type="ARBA" id="ARBA00022438"/>
    </source>
</evidence>
<evidence type="ECO:0000256" key="2">
    <source>
        <dbReference type="ARBA" id="ARBA00004496"/>
    </source>
</evidence>
<evidence type="ECO:0000256" key="5">
    <source>
        <dbReference type="ARBA" id="ARBA00022490"/>
    </source>
</evidence>
<dbReference type="GO" id="GO:0006508">
    <property type="term" value="P:proteolysis"/>
    <property type="evidence" value="ECO:0007669"/>
    <property type="project" value="UniProtKB-KW"/>
</dbReference>
<dbReference type="PRINTS" id="PR00111">
    <property type="entry name" value="ABHYDROLASE"/>
</dbReference>
<reference evidence="13" key="1">
    <citation type="submission" date="2020-02" db="EMBL/GenBank/DDBJ databases">
        <title>Streptomyces sp. ASO4wet.</title>
        <authorList>
            <person name="Risdian C."/>
            <person name="Landwehr W."/>
            <person name="Schupp P."/>
            <person name="Wink J."/>
        </authorList>
    </citation>
    <scope>NUCLEOTIDE SEQUENCE [LARGE SCALE GENOMIC DNA]</scope>
    <source>
        <strain evidence="13">ASO4wet</strain>
    </source>
</reference>
<feature type="active site" evidence="9">
    <location>
        <position position="276"/>
    </location>
</feature>
<dbReference type="Pfam" id="PF00561">
    <property type="entry name" value="Abhydrolase_1"/>
    <property type="match status" value="1"/>
</dbReference>
<comment type="catalytic activity">
    <reaction evidence="1 8 10">
        <text>Release of N-terminal proline from a peptide.</text>
        <dbReference type="EC" id="3.4.11.5"/>
    </reaction>
</comment>
<dbReference type="KEGG" id="sbat:G4Z16_20915"/>
<name>A0A7T1T8P2_9ACTN</name>
<dbReference type="GO" id="GO:0004177">
    <property type="term" value="F:aminopeptidase activity"/>
    <property type="evidence" value="ECO:0007669"/>
    <property type="project" value="UniProtKB-UniRule"/>
</dbReference>
<accession>A0A7T1T8P2</accession>
<dbReference type="Gene3D" id="3.40.50.1820">
    <property type="entry name" value="alpha/beta hydrolase"/>
    <property type="match status" value="1"/>
</dbReference>
<evidence type="ECO:0000259" key="11">
    <source>
        <dbReference type="Pfam" id="PF00561"/>
    </source>
</evidence>
<evidence type="ECO:0000256" key="10">
    <source>
        <dbReference type="RuleBase" id="RU003421"/>
    </source>
</evidence>
<evidence type="ECO:0000256" key="1">
    <source>
        <dbReference type="ARBA" id="ARBA00001585"/>
    </source>
</evidence>
<protein>
    <recommendedName>
        <fullName evidence="8 10">Proline iminopeptidase</fullName>
        <shortName evidence="8">PIP</shortName>
        <ecNumber evidence="8 10">3.4.11.5</ecNumber>
    </recommendedName>
    <alternativeName>
        <fullName evidence="8">Prolyl aminopeptidase</fullName>
    </alternativeName>
</protein>
<feature type="active site" description="Proton donor" evidence="9">
    <location>
        <position position="304"/>
    </location>
</feature>
<evidence type="ECO:0000256" key="9">
    <source>
        <dbReference type="PIRSR" id="PIRSR006431-1"/>
    </source>
</evidence>
<dbReference type="EC" id="3.4.11.5" evidence="8 10"/>
<dbReference type="RefSeq" id="WP_197352245.1">
    <property type="nucleotide sequence ID" value="NZ_CP048882.1"/>
</dbReference>
<evidence type="ECO:0000313" key="13">
    <source>
        <dbReference type="Proteomes" id="UP000595046"/>
    </source>
</evidence>
<dbReference type="Proteomes" id="UP000595046">
    <property type="component" value="Chromosome"/>
</dbReference>
<dbReference type="PANTHER" id="PTHR43722">
    <property type="entry name" value="PROLINE IMINOPEPTIDASE"/>
    <property type="match status" value="1"/>
</dbReference>
<evidence type="ECO:0000256" key="3">
    <source>
        <dbReference type="ARBA" id="ARBA00010088"/>
    </source>
</evidence>
<keyword evidence="13" id="KW-1185">Reference proteome</keyword>
<evidence type="ECO:0000256" key="8">
    <source>
        <dbReference type="PIRNR" id="PIRNR006431"/>
    </source>
</evidence>
<evidence type="ECO:0000256" key="7">
    <source>
        <dbReference type="ARBA" id="ARBA00022801"/>
    </source>
</evidence>
<dbReference type="InterPro" id="IPR005944">
    <property type="entry name" value="Pro_iminopeptidase"/>
</dbReference>
<comment type="similarity">
    <text evidence="3 8 10">Belongs to the peptidase S33 family.</text>
</comment>
<feature type="active site" description="Nucleophile" evidence="9">
    <location>
        <position position="115"/>
    </location>
</feature>
<gene>
    <name evidence="12" type="primary">pip</name>
    <name evidence="12" type="ORF">G4Z16_20915</name>
</gene>
<keyword evidence="7 8" id="KW-0378">Hydrolase</keyword>
<dbReference type="PANTHER" id="PTHR43722:SF1">
    <property type="entry name" value="PROLINE IMINOPEPTIDASE"/>
    <property type="match status" value="1"/>
</dbReference>
<dbReference type="InterPro" id="IPR002410">
    <property type="entry name" value="Peptidase_S33"/>
</dbReference>
<dbReference type="InterPro" id="IPR029058">
    <property type="entry name" value="AB_hydrolase_fold"/>
</dbReference>
<dbReference type="NCBIfam" id="TIGR01249">
    <property type="entry name" value="pro_imino_pep_1"/>
    <property type="match status" value="1"/>
</dbReference>
<evidence type="ECO:0000256" key="6">
    <source>
        <dbReference type="ARBA" id="ARBA00022670"/>
    </source>
</evidence>
<dbReference type="SUPFAM" id="SSF53474">
    <property type="entry name" value="alpha/beta-Hydrolases"/>
    <property type="match status" value="1"/>
</dbReference>
<dbReference type="PIRSF" id="PIRSF006431">
    <property type="entry name" value="Pept_S33"/>
    <property type="match status" value="1"/>
</dbReference>
<organism evidence="12 13">
    <name type="scientific">Streptomyces bathyalis</name>
    <dbReference type="NCBI Taxonomy" id="2710756"/>
    <lineage>
        <taxon>Bacteria</taxon>
        <taxon>Bacillati</taxon>
        <taxon>Actinomycetota</taxon>
        <taxon>Actinomycetes</taxon>
        <taxon>Kitasatosporales</taxon>
        <taxon>Streptomycetaceae</taxon>
        <taxon>Streptomyces</taxon>
    </lineage>
</organism>
<keyword evidence="6 8" id="KW-0645">Protease</keyword>
<dbReference type="EMBL" id="CP048882">
    <property type="protein sequence ID" value="QPP08450.1"/>
    <property type="molecule type" value="Genomic_DNA"/>
</dbReference>
<dbReference type="AlphaFoldDB" id="A0A7T1T8P2"/>
<proteinExistence type="inferred from homology"/>
<sequence>MSALHPPVEPYDEGMLDVGDGHRIHWEVCGNPDGKPALVVHGGPGSGCGTLVRRRFDPDRYKVVLFDQRGCGRSTPHAADPSADLSCNTTGHLIADMELLRQHLRIQRWLLFGGSWGSTLILAYAQQHPDRVSEIVIPAVTTTRRSEIDWLYRGAGRFFPEEWHRFREAVPEADPDAGLPGVLAAYARRMEHPDPVVRAAAADEWCAWEDTVLSMEPSPSAPSKPFGDRPSAARHALVRIAAHYFSHGAWLEEGQLIRDAGRLAGIPGVLIHGRFDLGGPLGTAWELARAWPGSRLVVVEDAGHLGSDAMGGEIRTALDDFATT</sequence>
<comment type="subcellular location">
    <subcellularLocation>
        <location evidence="2 8">Cytoplasm</location>
    </subcellularLocation>
</comment>
<dbReference type="InterPro" id="IPR000073">
    <property type="entry name" value="AB_hydrolase_1"/>
</dbReference>
<keyword evidence="5 8" id="KW-0963">Cytoplasm</keyword>
<evidence type="ECO:0000313" key="12">
    <source>
        <dbReference type="EMBL" id="QPP08450.1"/>
    </source>
</evidence>
<dbReference type="GO" id="GO:0005737">
    <property type="term" value="C:cytoplasm"/>
    <property type="evidence" value="ECO:0007669"/>
    <property type="project" value="UniProtKB-SubCell"/>
</dbReference>
<feature type="domain" description="AB hydrolase-1" evidence="11">
    <location>
        <begin position="38"/>
        <end position="306"/>
    </location>
</feature>